<feature type="non-terminal residue" evidence="1">
    <location>
        <position position="148"/>
    </location>
</feature>
<feature type="non-terminal residue" evidence="1">
    <location>
        <position position="1"/>
    </location>
</feature>
<reference evidence="1" key="1">
    <citation type="submission" date="2021-02" db="EMBL/GenBank/DDBJ databases">
        <authorList>
            <person name="Nowell W R."/>
        </authorList>
    </citation>
    <scope>NUCLEOTIDE SEQUENCE</scope>
</reference>
<protein>
    <submittedName>
        <fullName evidence="1">Uncharacterized protein</fullName>
    </submittedName>
</protein>
<organism evidence="1 2">
    <name type="scientific">Rotaria magnacalcarata</name>
    <dbReference type="NCBI Taxonomy" id="392030"/>
    <lineage>
        <taxon>Eukaryota</taxon>
        <taxon>Metazoa</taxon>
        <taxon>Spiralia</taxon>
        <taxon>Gnathifera</taxon>
        <taxon>Rotifera</taxon>
        <taxon>Eurotatoria</taxon>
        <taxon>Bdelloidea</taxon>
        <taxon>Philodinida</taxon>
        <taxon>Philodinidae</taxon>
        <taxon>Rotaria</taxon>
    </lineage>
</organism>
<dbReference type="AlphaFoldDB" id="A0A8S3J475"/>
<dbReference type="EMBL" id="CAJOBI010340786">
    <property type="protein sequence ID" value="CAF5212489.1"/>
    <property type="molecule type" value="Genomic_DNA"/>
</dbReference>
<comment type="caution">
    <text evidence="1">The sequence shown here is derived from an EMBL/GenBank/DDBJ whole genome shotgun (WGS) entry which is preliminary data.</text>
</comment>
<proteinExistence type="predicted"/>
<gene>
    <name evidence="1" type="ORF">SMN809_LOCUS78788</name>
</gene>
<dbReference type="Proteomes" id="UP000676336">
    <property type="component" value="Unassembled WGS sequence"/>
</dbReference>
<sequence>LIQTNNHFNLSTTIQQFFFHLFTELQPNSTSTTTQIMRTFQMAIMDFVFLLTEKQKSQSVSIDLANQIFALPQSFHDLLIIFDVINALTDKNKQTLFPELFIIQSIILLGENHQFTSVDIEQSNKHFDTKSDLQLIHFMNNNQLLKIS</sequence>
<evidence type="ECO:0000313" key="1">
    <source>
        <dbReference type="EMBL" id="CAF5212489.1"/>
    </source>
</evidence>
<accession>A0A8S3J475</accession>
<name>A0A8S3J475_9BILA</name>
<evidence type="ECO:0000313" key="2">
    <source>
        <dbReference type="Proteomes" id="UP000676336"/>
    </source>
</evidence>